<sequence>MSVPPQYQNFPDDDADDDEPVQTPGSRYAQPPVDTAPGVGAPGPGAPGSGAPRPGPPRPGPPRPGAPGPGRPDGGGASPGGGRSRGTGTATDPGASRNGTDGAAEPDAEEADADDTVAGRIGIIGPPGSGKTTFLGAIRVALEEREAGLIWGTDAQSRKFLTEASDRLHRQRVFPNATVSLPPNLSFRLRVQRKNVRVTTKWKRRRRVTRTAMVSLDVLDAPGGIYGGHTPEAVPEPGGPPRQSAASYSTADLERLAEHLAASSGLVLLLDPVRETNMNDSYDYLQHIIVEIAARARFRRNDPHLPHYLAVCVTKFDHPHVYNAVNRQGLYVEPRGEYEFPHAPSSTAREYFDLLCEEQRPDTALGDTNSTRQLRNVIRQYFSPQRTRFFLTSAVGFRVDPRTRRFLPTAPENVSYQEFDGKVGQWILGTAHPVNVLEPLMWLVQQQFKDDGR</sequence>
<dbReference type="InterPro" id="IPR027417">
    <property type="entry name" value="P-loop_NTPase"/>
</dbReference>
<reference evidence="2 3" key="1">
    <citation type="submission" date="2018-08" db="EMBL/GenBank/DDBJ databases">
        <title>Actinomadura spongicola sp. nov., isolated from marine sponge Leucetta chagosensis.</title>
        <authorList>
            <person name="Li L."/>
            <person name="Lin H.W."/>
        </authorList>
    </citation>
    <scope>NUCLEOTIDE SEQUENCE [LARGE SCALE GENOMIC DNA]</scope>
    <source>
        <strain evidence="2 3">LHW52907</strain>
    </source>
</reference>
<feature type="compositionally biased region" description="Pro residues" evidence="1">
    <location>
        <begin position="53"/>
        <end position="70"/>
    </location>
</feature>
<feature type="region of interest" description="Disordered" evidence="1">
    <location>
        <begin position="227"/>
        <end position="248"/>
    </location>
</feature>
<feature type="compositionally biased region" description="Gly residues" evidence="1">
    <location>
        <begin position="71"/>
        <end position="85"/>
    </location>
</feature>
<dbReference type="Gene3D" id="3.40.50.300">
    <property type="entry name" value="P-loop containing nucleotide triphosphate hydrolases"/>
    <property type="match status" value="1"/>
</dbReference>
<gene>
    <name evidence="2" type="ORF">D0T12_28825</name>
</gene>
<evidence type="ECO:0000256" key="1">
    <source>
        <dbReference type="SAM" id="MobiDB-lite"/>
    </source>
</evidence>
<evidence type="ECO:0000313" key="3">
    <source>
        <dbReference type="Proteomes" id="UP000262882"/>
    </source>
</evidence>
<keyword evidence="3" id="KW-1185">Reference proteome</keyword>
<dbReference type="Proteomes" id="UP000262882">
    <property type="component" value="Unassembled WGS sequence"/>
</dbReference>
<name>A0A372GA45_9ACTN</name>
<dbReference type="OrthoDB" id="4051290at2"/>
<dbReference type="RefSeq" id="WP_117403428.1">
    <property type="nucleotide sequence ID" value="NZ_QVNQ01000010.1"/>
</dbReference>
<accession>A0A372GA45</accession>
<organism evidence="2 3">
    <name type="scientific">Actinomadura spongiicola</name>
    <dbReference type="NCBI Taxonomy" id="2303421"/>
    <lineage>
        <taxon>Bacteria</taxon>
        <taxon>Bacillati</taxon>
        <taxon>Actinomycetota</taxon>
        <taxon>Actinomycetes</taxon>
        <taxon>Streptosporangiales</taxon>
        <taxon>Thermomonosporaceae</taxon>
        <taxon>Actinomadura</taxon>
    </lineage>
</organism>
<proteinExistence type="predicted"/>
<feature type="compositionally biased region" description="Acidic residues" evidence="1">
    <location>
        <begin position="104"/>
        <end position="115"/>
    </location>
</feature>
<dbReference type="AlphaFoldDB" id="A0A372GA45"/>
<comment type="caution">
    <text evidence="2">The sequence shown here is derived from an EMBL/GenBank/DDBJ whole genome shotgun (WGS) entry which is preliminary data.</text>
</comment>
<feature type="compositionally biased region" description="Acidic residues" evidence="1">
    <location>
        <begin position="11"/>
        <end position="20"/>
    </location>
</feature>
<protein>
    <submittedName>
        <fullName evidence="2">Uncharacterized protein</fullName>
    </submittedName>
</protein>
<feature type="region of interest" description="Disordered" evidence="1">
    <location>
        <begin position="1"/>
        <end position="124"/>
    </location>
</feature>
<dbReference type="EMBL" id="QVNQ01000010">
    <property type="protein sequence ID" value="RFS82240.1"/>
    <property type="molecule type" value="Genomic_DNA"/>
</dbReference>
<dbReference type="SUPFAM" id="SSF52540">
    <property type="entry name" value="P-loop containing nucleoside triphosphate hydrolases"/>
    <property type="match status" value="1"/>
</dbReference>
<evidence type="ECO:0000313" key="2">
    <source>
        <dbReference type="EMBL" id="RFS82240.1"/>
    </source>
</evidence>